<comment type="similarity">
    <text evidence="4">Belongs to the class-I pyridoxal-phosphate-dependent aminotransferase family.</text>
</comment>
<organism evidence="6 7">
    <name type="scientific">Hymenobacter edaphi</name>
    <dbReference type="NCBI Taxonomy" id="2211146"/>
    <lineage>
        <taxon>Bacteria</taxon>
        <taxon>Pseudomonadati</taxon>
        <taxon>Bacteroidota</taxon>
        <taxon>Cytophagia</taxon>
        <taxon>Cytophagales</taxon>
        <taxon>Hymenobacteraceae</taxon>
        <taxon>Hymenobacter</taxon>
    </lineage>
</organism>
<dbReference type="InterPro" id="IPR015421">
    <property type="entry name" value="PyrdxlP-dep_Trfase_major"/>
</dbReference>
<dbReference type="PANTHER" id="PTHR42832">
    <property type="entry name" value="AMINO ACID AMINOTRANSFERASE"/>
    <property type="match status" value="1"/>
</dbReference>
<dbReference type="InterPro" id="IPR015424">
    <property type="entry name" value="PyrdxlP-dep_Trfase"/>
</dbReference>
<dbReference type="InterPro" id="IPR004839">
    <property type="entry name" value="Aminotransferase_I/II_large"/>
</dbReference>
<dbReference type="AlphaFoldDB" id="A0A328B6F5"/>
<evidence type="ECO:0000313" key="7">
    <source>
        <dbReference type="Proteomes" id="UP000248553"/>
    </source>
</evidence>
<dbReference type="OrthoDB" id="1489696at2"/>
<evidence type="ECO:0000256" key="1">
    <source>
        <dbReference type="ARBA" id="ARBA00001933"/>
    </source>
</evidence>
<dbReference type="Pfam" id="PF00155">
    <property type="entry name" value="Aminotran_1_2"/>
    <property type="match status" value="1"/>
</dbReference>
<protein>
    <recommendedName>
        <fullName evidence="4">Aminotransferase</fullName>
        <ecNumber evidence="4">2.6.1.-</ecNumber>
    </recommendedName>
</protein>
<name>A0A328B6F5_9BACT</name>
<dbReference type="Proteomes" id="UP000248553">
    <property type="component" value="Unassembled WGS sequence"/>
</dbReference>
<dbReference type="CDD" id="cd00609">
    <property type="entry name" value="AAT_like"/>
    <property type="match status" value="1"/>
</dbReference>
<dbReference type="GO" id="GO:0030170">
    <property type="term" value="F:pyridoxal phosphate binding"/>
    <property type="evidence" value="ECO:0007669"/>
    <property type="project" value="InterPro"/>
</dbReference>
<dbReference type="InterPro" id="IPR050881">
    <property type="entry name" value="LL-DAP_aminotransferase"/>
</dbReference>
<dbReference type="Gene3D" id="3.40.640.10">
    <property type="entry name" value="Type I PLP-dependent aspartate aminotransferase-like (Major domain)"/>
    <property type="match status" value="1"/>
</dbReference>
<dbReference type="Gene3D" id="3.90.1150.10">
    <property type="entry name" value="Aspartate Aminotransferase, domain 1"/>
    <property type="match status" value="1"/>
</dbReference>
<feature type="domain" description="Aminotransferase class I/classII large" evidence="5">
    <location>
        <begin position="33"/>
        <end position="381"/>
    </location>
</feature>
<gene>
    <name evidence="6" type="ORF">DLM85_22765</name>
</gene>
<keyword evidence="2 4" id="KW-0032">Aminotransferase</keyword>
<dbReference type="InterPro" id="IPR004838">
    <property type="entry name" value="NHTrfase_class1_PyrdxlP-BS"/>
</dbReference>
<dbReference type="InterPro" id="IPR015422">
    <property type="entry name" value="PyrdxlP-dep_Trfase_small"/>
</dbReference>
<proteinExistence type="inferred from homology"/>
<dbReference type="EMBL" id="QHKM01000012">
    <property type="protein sequence ID" value="RAK62693.1"/>
    <property type="molecule type" value="Genomic_DNA"/>
</dbReference>
<evidence type="ECO:0000256" key="4">
    <source>
        <dbReference type="RuleBase" id="RU000481"/>
    </source>
</evidence>
<accession>A0A328B6F5</accession>
<dbReference type="EC" id="2.6.1.-" evidence="4"/>
<keyword evidence="7" id="KW-1185">Reference proteome</keyword>
<dbReference type="SUPFAM" id="SSF53383">
    <property type="entry name" value="PLP-dependent transferases"/>
    <property type="match status" value="1"/>
</dbReference>
<evidence type="ECO:0000259" key="5">
    <source>
        <dbReference type="Pfam" id="PF00155"/>
    </source>
</evidence>
<dbReference type="PROSITE" id="PS00105">
    <property type="entry name" value="AA_TRANSFER_CLASS_1"/>
    <property type="match status" value="1"/>
</dbReference>
<dbReference type="RefSeq" id="WP_111480490.1">
    <property type="nucleotide sequence ID" value="NZ_QHKM01000012.1"/>
</dbReference>
<dbReference type="PANTHER" id="PTHR42832:SF3">
    <property type="entry name" value="L-GLUTAMINE--4-(METHYLSULFANYL)-2-OXOBUTANOATE AMINOTRANSFERASE"/>
    <property type="match status" value="1"/>
</dbReference>
<comment type="caution">
    <text evidence="6">The sequence shown here is derived from an EMBL/GenBank/DDBJ whole genome shotgun (WGS) entry which is preliminary data.</text>
</comment>
<evidence type="ECO:0000256" key="3">
    <source>
        <dbReference type="ARBA" id="ARBA00022679"/>
    </source>
</evidence>
<evidence type="ECO:0000313" key="6">
    <source>
        <dbReference type="EMBL" id="RAK62693.1"/>
    </source>
</evidence>
<sequence>MNIPVADRLAPIQEYYFSQKLREIEALNQAGARVINLGIGSPDLPPHPSVVEALTAAALRPDAHAYQSYRGVPALRQAVADWYRRSYGVTLDPETEVLPLLGSKEGIVHVCMTFLQPGDEALIPNPGYPTYRAAVQLSGATPLDYDLTADHDWLPDLAALARRDLSRVKLMWLNYPHMPTGARASAPALAELVAFARQHGILLVHDNPYSFILNDEPLSLLAVPGAREVALELNSLSKSHNLAGWRVGLLAGRADLLQQVLRFKSNMDSGMFLPVQLAAAAALQLGPEWSAELNATYRARREQVFGLLDALGCSFDRAQVGLFVWARVPAADADGYALSDAVLARARVFITPGGIFGSNGNGFVRVSLCQPAAVLTEAQQRLAEAGWPVARASARVLPDTAAADSRS</sequence>
<keyword evidence="3 4" id="KW-0808">Transferase</keyword>
<comment type="cofactor">
    <cofactor evidence="1 4">
        <name>pyridoxal 5'-phosphate</name>
        <dbReference type="ChEBI" id="CHEBI:597326"/>
    </cofactor>
</comment>
<evidence type="ECO:0000256" key="2">
    <source>
        <dbReference type="ARBA" id="ARBA00022576"/>
    </source>
</evidence>
<reference evidence="7" key="1">
    <citation type="submission" date="2018-05" db="EMBL/GenBank/DDBJ databases">
        <authorList>
            <person name="Nie L."/>
        </authorList>
    </citation>
    <scope>NUCLEOTIDE SEQUENCE [LARGE SCALE GENOMIC DNA]</scope>
    <source>
        <strain evidence="7">NL</strain>
    </source>
</reference>
<dbReference type="GO" id="GO:0008483">
    <property type="term" value="F:transaminase activity"/>
    <property type="evidence" value="ECO:0007669"/>
    <property type="project" value="UniProtKB-KW"/>
</dbReference>